<evidence type="ECO:0000313" key="1">
    <source>
        <dbReference type="EMBL" id="KAJ8619638.1"/>
    </source>
</evidence>
<name>A0ACC2KF03_PERAE</name>
<comment type="caution">
    <text evidence="1">The sequence shown here is derived from an EMBL/GenBank/DDBJ whole genome shotgun (WGS) entry which is preliminary data.</text>
</comment>
<protein>
    <submittedName>
        <fullName evidence="1">Uncharacterized protein</fullName>
    </submittedName>
</protein>
<sequence length="120" mass="13855">MEIEDDSFFADLTKRISLLIMDEDDNSDNSPSVSQQSFSHPMIQPFAYESTTSRRERKGTGVFIPRSSKPRRMTKPQRFASFNTDKFHRQPDKSTREESNMSDFNKCQDMSRSTSNTLSA</sequence>
<reference evidence="1 2" key="1">
    <citation type="journal article" date="2022" name="Hortic Res">
        <title>A haplotype resolved chromosomal level avocado genome allows analysis of novel avocado genes.</title>
        <authorList>
            <person name="Nath O."/>
            <person name="Fletcher S.J."/>
            <person name="Hayward A."/>
            <person name="Shaw L.M."/>
            <person name="Masouleh A.K."/>
            <person name="Furtado A."/>
            <person name="Henry R.J."/>
            <person name="Mitter N."/>
        </authorList>
    </citation>
    <scope>NUCLEOTIDE SEQUENCE [LARGE SCALE GENOMIC DNA]</scope>
    <source>
        <strain evidence="2">cv. Hass</strain>
    </source>
</reference>
<organism evidence="1 2">
    <name type="scientific">Persea americana</name>
    <name type="common">Avocado</name>
    <dbReference type="NCBI Taxonomy" id="3435"/>
    <lineage>
        <taxon>Eukaryota</taxon>
        <taxon>Viridiplantae</taxon>
        <taxon>Streptophyta</taxon>
        <taxon>Embryophyta</taxon>
        <taxon>Tracheophyta</taxon>
        <taxon>Spermatophyta</taxon>
        <taxon>Magnoliopsida</taxon>
        <taxon>Magnoliidae</taxon>
        <taxon>Laurales</taxon>
        <taxon>Lauraceae</taxon>
        <taxon>Persea</taxon>
    </lineage>
</organism>
<accession>A0ACC2KF03</accession>
<keyword evidence="2" id="KW-1185">Reference proteome</keyword>
<gene>
    <name evidence="1" type="ORF">MRB53_028167</name>
</gene>
<dbReference type="EMBL" id="CM056817">
    <property type="protein sequence ID" value="KAJ8619638.1"/>
    <property type="molecule type" value="Genomic_DNA"/>
</dbReference>
<evidence type="ECO:0000313" key="2">
    <source>
        <dbReference type="Proteomes" id="UP001234297"/>
    </source>
</evidence>
<dbReference type="Proteomes" id="UP001234297">
    <property type="component" value="Chromosome 9"/>
</dbReference>
<proteinExistence type="predicted"/>